<protein>
    <recommendedName>
        <fullName evidence="3">PLD-like domain-containing protein</fullName>
    </recommendedName>
</protein>
<reference evidence="1 2" key="1">
    <citation type="submission" date="2020-08" db="EMBL/GenBank/DDBJ databases">
        <title>A Genomic Blueprint of the Chicken Gut Microbiome.</title>
        <authorList>
            <person name="Gilroy R."/>
            <person name="Ravi A."/>
            <person name="Getino M."/>
            <person name="Pursley I."/>
            <person name="Horton D.L."/>
            <person name="Alikhan N.-F."/>
            <person name="Baker D."/>
            <person name="Gharbi K."/>
            <person name="Hall N."/>
            <person name="Watson M."/>
            <person name="Adriaenssens E.M."/>
            <person name="Foster-Nyarko E."/>
            <person name="Jarju S."/>
            <person name="Secka A."/>
            <person name="Antonio M."/>
            <person name="Oren A."/>
            <person name="Chaudhuri R."/>
            <person name="La Ragione R.M."/>
            <person name="Hildebrand F."/>
            <person name="Pallen M.J."/>
        </authorList>
    </citation>
    <scope>NUCLEOTIDE SEQUENCE [LARGE SCALE GENOMIC DNA]</scope>
    <source>
        <strain evidence="1 2">Re57</strain>
    </source>
</reference>
<dbReference type="EMBL" id="JACSPY010000001">
    <property type="protein sequence ID" value="MBD8019378.1"/>
    <property type="molecule type" value="Genomic_DNA"/>
</dbReference>
<dbReference type="RefSeq" id="WP_191724980.1">
    <property type="nucleotide sequence ID" value="NZ_JACSPY010000001.1"/>
</dbReference>
<organism evidence="1 2">
    <name type="scientific">Brevibacterium gallinarum</name>
    <dbReference type="NCBI Taxonomy" id="2762220"/>
    <lineage>
        <taxon>Bacteria</taxon>
        <taxon>Bacillati</taxon>
        <taxon>Actinomycetota</taxon>
        <taxon>Actinomycetes</taxon>
        <taxon>Micrococcales</taxon>
        <taxon>Brevibacteriaceae</taxon>
        <taxon>Brevibacterium</taxon>
    </lineage>
</organism>
<evidence type="ECO:0008006" key="3">
    <source>
        <dbReference type="Google" id="ProtNLM"/>
    </source>
</evidence>
<sequence>MAHTTAESHTRKTRRRRPRISKVTNAATALADFDRGLETYVLTFGQFSMMDAIMAILDKTGPADVALATWTAASADLRRSAELLHDKRFRSLRFIVDCSFPQRQPGYAQQLLQLFGPDAIRTTRTHAKFAVITNDDWNVVVRTSMNLNENPRLESLEVTDDEDFATWMLELVDTIFEEETPDFVTKSRPELTGMPGILPASQVSMGHGVQMGT</sequence>
<evidence type="ECO:0000313" key="1">
    <source>
        <dbReference type="EMBL" id="MBD8019378.1"/>
    </source>
</evidence>
<evidence type="ECO:0000313" key="2">
    <source>
        <dbReference type="Proteomes" id="UP000651517"/>
    </source>
</evidence>
<keyword evidence="2" id="KW-1185">Reference proteome</keyword>
<name>A0ABR8WR61_9MICO</name>
<comment type="caution">
    <text evidence="1">The sequence shown here is derived from an EMBL/GenBank/DDBJ whole genome shotgun (WGS) entry which is preliminary data.</text>
</comment>
<gene>
    <name evidence="1" type="ORF">H9634_01085</name>
</gene>
<proteinExistence type="predicted"/>
<accession>A0ABR8WR61</accession>
<dbReference type="Proteomes" id="UP000651517">
    <property type="component" value="Unassembled WGS sequence"/>
</dbReference>